<gene>
    <name evidence="1" type="ORF">Ahy_B05g079698</name>
</gene>
<name>A0A444ZAP8_ARAHY</name>
<dbReference type="AlphaFoldDB" id="A0A444ZAP8"/>
<dbReference type="Proteomes" id="UP000289738">
    <property type="component" value="Chromosome B05"/>
</dbReference>
<protein>
    <submittedName>
        <fullName evidence="1">Uncharacterized protein</fullName>
    </submittedName>
</protein>
<accession>A0A444ZAP8</accession>
<keyword evidence="2" id="KW-1185">Reference proteome</keyword>
<comment type="caution">
    <text evidence="1">The sequence shown here is derived from an EMBL/GenBank/DDBJ whole genome shotgun (WGS) entry which is preliminary data.</text>
</comment>
<sequence length="61" mass="6922">MTVIPINFLLTSFDTGTGIPSAIARVHSQCLRNSKFTSTRYESCRRSLFRLYLVEASSYNT</sequence>
<proteinExistence type="predicted"/>
<reference evidence="1 2" key="1">
    <citation type="submission" date="2019-01" db="EMBL/GenBank/DDBJ databases">
        <title>Sequencing of cultivated peanut Arachis hypogaea provides insights into genome evolution and oil improvement.</title>
        <authorList>
            <person name="Chen X."/>
        </authorList>
    </citation>
    <scope>NUCLEOTIDE SEQUENCE [LARGE SCALE GENOMIC DNA]</scope>
    <source>
        <strain evidence="2">cv. Fuhuasheng</strain>
        <tissue evidence="1">Leaves</tissue>
    </source>
</reference>
<evidence type="ECO:0000313" key="1">
    <source>
        <dbReference type="EMBL" id="RYR11234.1"/>
    </source>
</evidence>
<dbReference type="EMBL" id="SDMP01000015">
    <property type="protein sequence ID" value="RYR11234.1"/>
    <property type="molecule type" value="Genomic_DNA"/>
</dbReference>
<organism evidence="1 2">
    <name type="scientific">Arachis hypogaea</name>
    <name type="common">Peanut</name>
    <dbReference type="NCBI Taxonomy" id="3818"/>
    <lineage>
        <taxon>Eukaryota</taxon>
        <taxon>Viridiplantae</taxon>
        <taxon>Streptophyta</taxon>
        <taxon>Embryophyta</taxon>
        <taxon>Tracheophyta</taxon>
        <taxon>Spermatophyta</taxon>
        <taxon>Magnoliopsida</taxon>
        <taxon>eudicotyledons</taxon>
        <taxon>Gunneridae</taxon>
        <taxon>Pentapetalae</taxon>
        <taxon>rosids</taxon>
        <taxon>fabids</taxon>
        <taxon>Fabales</taxon>
        <taxon>Fabaceae</taxon>
        <taxon>Papilionoideae</taxon>
        <taxon>50 kb inversion clade</taxon>
        <taxon>dalbergioids sensu lato</taxon>
        <taxon>Dalbergieae</taxon>
        <taxon>Pterocarpus clade</taxon>
        <taxon>Arachis</taxon>
    </lineage>
</organism>
<evidence type="ECO:0000313" key="2">
    <source>
        <dbReference type="Proteomes" id="UP000289738"/>
    </source>
</evidence>